<evidence type="ECO:0000313" key="5">
    <source>
        <dbReference type="Ensembl" id="ENSSDUP00000005402.1"/>
    </source>
</evidence>
<feature type="compositionally biased region" description="Polar residues" evidence="4">
    <location>
        <begin position="395"/>
        <end position="419"/>
    </location>
</feature>
<evidence type="ECO:0000256" key="4">
    <source>
        <dbReference type="SAM" id="MobiDB-lite"/>
    </source>
</evidence>
<feature type="compositionally biased region" description="Basic and acidic residues" evidence="4">
    <location>
        <begin position="974"/>
        <end position="991"/>
    </location>
</feature>
<dbReference type="InterPro" id="IPR019139">
    <property type="entry name" value="LRRFIP1/2"/>
</dbReference>
<dbReference type="PANTHER" id="PTHR19212">
    <property type="entry name" value="LEUCINE RICH REPEAT IN FLII INTERACTING PROTEIN"/>
    <property type="match status" value="1"/>
</dbReference>
<feature type="region of interest" description="Disordered" evidence="4">
    <location>
        <begin position="91"/>
        <end position="139"/>
    </location>
</feature>
<feature type="compositionally biased region" description="Low complexity" evidence="4">
    <location>
        <begin position="108"/>
        <end position="122"/>
    </location>
</feature>
<reference evidence="5" key="2">
    <citation type="submission" date="2025-09" db="UniProtKB">
        <authorList>
            <consortium name="Ensembl"/>
        </authorList>
    </citation>
    <scope>IDENTIFICATION</scope>
</reference>
<dbReference type="AlphaFoldDB" id="A0A3B4THG7"/>
<feature type="region of interest" description="Disordered" evidence="4">
    <location>
        <begin position="1"/>
        <end position="20"/>
    </location>
</feature>
<dbReference type="Ensembl" id="ENSSDUT00000005504.1">
    <property type="protein sequence ID" value="ENSSDUP00000005402.1"/>
    <property type="gene ID" value="ENSSDUG00000003894.1"/>
</dbReference>
<dbReference type="Proteomes" id="UP000261420">
    <property type="component" value="Unplaced"/>
</dbReference>
<organism evidence="5 6">
    <name type="scientific">Seriola dumerili</name>
    <name type="common">Greater amberjack</name>
    <name type="synonym">Caranx dumerili</name>
    <dbReference type="NCBI Taxonomy" id="41447"/>
    <lineage>
        <taxon>Eukaryota</taxon>
        <taxon>Metazoa</taxon>
        <taxon>Chordata</taxon>
        <taxon>Craniata</taxon>
        <taxon>Vertebrata</taxon>
        <taxon>Euteleostomi</taxon>
        <taxon>Actinopterygii</taxon>
        <taxon>Neopterygii</taxon>
        <taxon>Teleostei</taxon>
        <taxon>Neoteleostei</taxon>
        <taxon>Acanthomorphata</taxon>
        <taxon>Carangaria</taxon>
        <taxon>Carangiformes</taxon>
        <taxon>Carangidae</taxon>
        <taxon>Seriola</taxon>
    </lineage>
</organism>
<protein>
    <submittedName>
        <fullName evidence="5">Leucine-rich repeat flightless-interacting protein 2-like</fullName>
    </submittedName>
</protein>
<feature type="compositionally biased region" description="Basic and acidic residues" evidence="4">
    <location>
        <begin position="422"/>
        <end position="436"/>
    </location>
</feature>
<dbReference type="PANTHER" id="PTHR19212:SF5">
    <property type="entry name" value="LEUCINE-RICH REPEAT FLIGHTLESS-INTERACTING PROTEIN 1"/>
    <property type="match status" value="1"/>
</dbReference>
<feature type="compositionally biased region" description="Basic and acidic residues" evidence="4">
    <location>
        <begin position="874"/>
        <end position="891"/>
    </location>
</feature>
<feature type="region of interest" description="Disordered" evidence="4">
    <location>
        <begin position="336"/>
        <end position="504"/>
    </location>
</feature>
<evidence type="ECO:0000256" key="2">
    <source>
        <dbReference type="ARBA" id="ARBA00023054"/>
    </source>
</evidence>
<feature type="compositionally biased region" description="Basic and acidic residues" evidence="4">
    <location>
        <begin position="478"/>
        <end position="501"/>
    </location>
</feature>
<feature type="compositionally biased region" description="Basic residues" evidence="4">
    <location>
        <begin position="437"/>
        <end position="453"/>
    </location>
</feature>
<evidence type="ECO:0000256" key="3">
    <source>
        <dbReference type="SAM" id="Coils"/>
    </source>
</evidence>
<dbReference type="GO" id="GO:0000978">
    <property type="term" value="F:RNA polymerase II cis-regulatory region sequence-specific DNA binding"/>
    <property type="evidence" value="ECO:0007669"/>
    <property type="project" value="TreeGrafter"/>
</dbReference>
<feature type="region of interest" description="Disordered" evidence="4">
    <location>
        <begin position="771"/>
        <end position="794"/>
    </location>
</feature>
<dbReference type="GeneTree" id="ENSGT00530000063564"/>
<feature type="coiled-coil region" evidence="3">
    <location>
        <begin position="202"/>
        <end position="274"/>
    </location>
</feature>
<evidence type="ECO:0000256" key="1">
    <source>
        <dbReference type="ARBA" id="ARBA00008275"/>
    </source>
</evidence>
<proteinExistence type="inferred from homology"/>
<reference evidence="5" key="1">
    <citation type="submission" date="2025-08" db="UniProtKB">
        <authorList>
            <consortium name="Ensembl"/>
        </authorList>
    </citation>
    <scope>IDENTIFICATION</scope>
</reference>
<sequence length="1178" mass="131353">MGTQGPGRKRIPNREKLTAEDDALNQIAREAEARLAAKRAARAEAREIRMKELERQQKELFHSHKKYYGLDNKWGHIEQWMISDDEERMSVGSRGSLRPSDYSGFLGSSSRASSRASSARASPVVEERPDRDFLDKGSRTASTLSAATLASLGGASSRRGSCDTSFSVETEASIREIKDSLVEAEDRYRKAMVSNAQLHNDKSTLMYQVDTLREELSDMEEELWEARRHCDHTTKELERERQAHKVLQFQFKEMKETLKQMEELLTEVSELRVKSSSYCQEVCDLQEALQWKEKKILALERQREISDMVQMERERLRQEVIRLRDLLKKHGVIVSPDVSTNGEAGQGEVESDVSEQSDSRLAEEPLHGGRESMLGKAVERQPAEGSKHPQDDMKNNSWNISKCSQSLSVDSNTKHSTLKQVKGTDKLSRDTRDRANKHPGRNKHASKPPQKCRTRQDGDVRTVQTKQTQPGAGAARFMMEDQALKGRTKADKSPEGRDVRADTSAVSLQDVHVMENRRSFDDKTCNIQTNLTGTQPEGQATCEQVVSPVRRASPEKVLKSRLVPPRPIKDMILDNKAIVLSLFAAGKQNSLTLNKQKPGGGNVTSASEGHFTLKCLSVDQSFQKDGKTSRDGECSHSKLVADSSALCIKENKIKEINPSTSADSFNKDECVEKLSEVDGQSLENEDTKFFTDLSENETLVFTGLTSQSFKHQQHTVSEDWRRTLHEAKASETKLKTSERDAFLPAEKAITGGRLSKLEVKKQRIHDEEAAQLQEDISSERSKCKDPTKPLRSSAVSPFVPSELLKEKTVQTILRGFAENQSFVAEISRIVPEIPESLNRWISELEETLKKVAGNVLNQQDGADQASLSQKKHTSKSELPVKDLPEGARTPEDPEDVGASASTLKDSSVPGALEVPFLEGQTYHVFVVSSISRSKVCEDIQDLREEHDRAATGKNFRVVSSTCHAELEVVESLLEEKSAENSEENQSEHDSEMTSCSEDFVFVESYFAEPVKTRAVASASDQPLVGESTNPKKLEGIDVVDSHVAEVDDKTHEQRQIVGPSQSCLVFPVEDPKDTQLKRHGPIWRNSPVDQSSKIRRLIEITAAEIKAMAVPELTVMSLEEGRVVDDRRSKVSPGSDADDVEETSVENMDSCEEADEDAQERQPASTPSSMRAAAEESV</sequence>
<feature type="compositionally biased region" description="Basic and acidic residues" evidence="4">
    <location>
        <begin position="777"/>
        <end position="788"/>
    </location>
</feature>
<dbReference type="Pfam" id="PF09738">
    <property type="entry name" value="LRRFIP"/>
    <property type="match status" value="2"/>
</dbReference>
<feature type="compositionally biased region" description="Basic and acidic residues" evidence="4">
    <location>
        <begin position="357"/>
        <end position="370"/>
    </location>
</feature>
<feature type="compositionally biased region" description="Basic and acidic residues" evidence="4">
    <location>
        <begin position="377"/>
        <end position="394"/>
    </location>
</feature>
<feature type="compositionally biased region" description="Basic and acidic residues" evidence="4">
    <location>
        <begin position="125"/>
        <end position="138"/>
    </location>
</feature>
<evidence type="ECO:0000313" key="6">
    <source>
        <dbReference type="Proteomes" id="UP000261420"/>
    </source>
</evidence>
<dbReference type="GO" id="GO:0000981">
    <property type="term" value="F:DNA-binding transcription factor activity, RNA polymerase II-specific"/>
    <property type="evidence" value="ECO:0007669"/>
    <property type="project" value="TreeGrafter"/>
</dbReference>
<comment type="similarity">
    <text evidence="1">Belongs to the LRRFIP family.</text>
</comment>
<feature type="region of interest" description="Disordered" evidence="4">
    <location>
        <begin position="974"/>
        <end position="993"/>
    </location>
</feature>
<dbReference type="Gene3D" id="1.20.5.4090">
    <property type="match status" value="1"/>
</dbReference>
<feature type="compositionally biased region" description="Acidic residues" evidence="4">
    <location>
        <begin position="1136"/>
        <end position="1158"/>
    </location>
</feature>
<feature type="region of interest" description="Disordered" evidence="4">
    <location>
        <begin position="1121"/>
        <end position="1178"/>
    </location>
</feature>
<feature type="region of interest" description="Disordered" evidence="4">
    <location>
        <begin position="861"/>
        <end position="905"/>
    </location>
</feature>
<keyword evidence="2 3" id="KW-0175">Coiled coil</keyword>
<name>A0A3B4THG7_SERDU</name>
<accession>A0A3B4THG7</accession>
<dbReference type="STRING" id="41447.ENSSDUP00000005402"/>
<keyword evidence="6" id="KW-1185">Reference proteome</keyword>